<comment type="subcellular location">
    <subcellularLocation>
        <location evidence="1">Cell membrane</location>
        <topology evidence="1">Multi-pass membrane protein</topology>
    </subcellularLocation>
</comment>
<keyword evidence="5 8" id="KW-1133">Transmembrane helix</keyword>
<evidence type="ECO:0000313" key="10">
    <source>
        <dbReference type="Proteomes" id="UP000190888"/>
    </source>
</evidence>
<evidence type="ECO:0000256" key="7">
    <source>
        <dbReference type="ARBA" id="ARBA00024033"/>
    </source>
</evidence>
<accession>A0A1T4NZ26</accession>
<dbReference type="STRING" id="413434.SAMN04488132_10560"/>
<reference evidence="9 10" key="1">
    <citation type="submission" date="2017-02" db="EMBL/GenBank/DDBJ databases">
        <authorList>
            <person name="Peterson S.W."/>
        </authorList>
    </citation>
    <scope>NUCLEOTIDE SEQUENCE [LARGE SCALE GENOMIC DNA]</scope>
    <source>
        <strain evidence="9 10">DSM 22335</strain>
    </source>
</reference>
<feature type="transmembrane region" description="Helical" evidence="8">
    <location>
        <begin position="301"/>
        <end position="318"/>
    </location>
</feature>
<dbReference type="GO" id="GO:0005886">
    <property type="term" value="C:plasma membrane"/>
    <property type="evidence" value="ECO:0007669"/>
    <property type="project" value="UniProtKB-SubCell"/>
</dbReference>
<feature type="transmembrane region" description="Helical" evidence="8">
    <location>
        <begin position="349"/>
        <end position="371"/>
    </location>
</feature>
<dbReference type="EMBL" id="FUWH01000005">
    <property type="protein sequence ID" value="SJZ84352.1"/>
    <property type="molecule type" value="Genomic_DNA"/>
</dbReference>
<evidence type="ECO:0000256" key="2">
    <source>
        <dbReference type="ARBA" id="ARBA00022475"/>
    </source>
</evidence>
<sequence length="416" mass="48058">MRVLYKYWLVILFALVSVMFLFLSINQAYQENEKGDYYIYWITGQKFLSGERIYEFGKEDGTFIYPPFAAMFFSLFAAKPFHISAVYYSYLINFGLWVLSLWLIWKILKNRFPFTNIVLPFIIGVLCSARYYWHNFIWMQANLPVLCATLGGIYYHFKGNRNASYFLLLAGAFFKVTPILILGFLLLKGRLKDWWRVVVLSMPFLLLPFAARGPATGLQDWIDYYHSFLTPFASGKVDGDLISLGLPSFLDKLNVGNEGLGIQALSFANETSLKTIILLVNLAVLLLVTLKIFWDGWELPLCGTDFCMLLLLILLLPGRVWEHHHLTLGFIIAYLMAGLHTLKKTRKWIWFALPLLITGLIGTDTIGAKLYDYTQQFSLITLIVLYLLILLFCFGKKSESESFYRRIRFLCAKHII</sequence>
<proteinExistence type="inferred from homology"/>
<keyword evidence="10" id="KW-1185">Reference proteome</keyword>
<dbReference type="RefSeq" id="WP_078831392.1">
    <property type="nucleotide sequence ID" value="NZ_FUWH01000005.1"/>
</dbReference>
<evidence type="ECO:0000256" key="6">
    <source>
        <dbReference type="ARBA" id="ARBA00023136"/>
    </source>
</evidence>
<comment type="similarity">
    <text evidence="7">Belongs to the glycosyltransferase 87 family.</text>
</comment>
<evidence type="ECO:0000256" key="5">
    <source>
        <dbReference type="ARBA" id="ARBA00022989"/>
    </source>
</evidence>
<protein>
    <recommendedName>
        <fullName evidence="11">Alpha-1,2-mannosyltransferase</fullName>
    </recommendedName>
</protein>
<evidence type="ECO:0000256" key="4">
    <source>
        <dbReference type="ARBA" id="ARBA00022692"/>
    </source>
</evidence>
<feature type="transmembrane region" description="Helical" evidence="8">
    <location>
        <begin position="275"/>
        <end position="294"/>
    </location>
</feature>
<feature type="transmembrane region" description="Helical" evidence="8">
    <location>
        <begin position="163"/>
        <end position="187"/>
    </location>
</feature>
<dbReference type="AlphaFoldDB" id="A0A1T4NZ26"/>
<keyword evidence="4 8" id="KW-0812">Transmembrane</keyword>
<dbReference type="InterPro" id="IPR018584">
    <property type="entry name" value="GT87"/>
</dbReference>
<evidence type="ECO:0000256" key="1">
    <source>
        <dbReference type="ARBA" id="ARBA00004651"/>
    </source>
</evidence>
<evidence type="ECO:0000256" key="3">
    <source>
        <dbReference type="ARBA" id="ARBA00022679"/>
    </source>
</evidence>
<keyword evidence="2" id="KW-1003">Cell membrane</keyword>
<dbReference type="Pfam" id="PF09594">
    <property type="entry name" value="GT87"/>
    <property type="match status" value="1"/>
</dbReference>
<keyword evidence="3" id="KW-0808">Transferase</keyword>
<feature type="transmembrane region" description="Helical" evidence="8">
    <location>
        <begin position="7"/>
        <end position="25"/>
    </location>
</feature>
<evidence type="ECO:0000256" key="8">
    <source>
        <dbReference type="SAM" id="Phobius"/>
    </source>
</evidence>
<dbReference type="Proteomes" id="UP000190888">
    <property type="component" value="Unassembled WGS sequence"/>
</dbReference>
<organism evidence="9 10">
    <name type="scientific">Sediminibacterium ginsengisoli</name>
    <dbReference type="NCBI Taxonomy" id="413434"/>
    <lineage>
        <taxon>Bacteria</taxon>
        <taxon>Pseudomonadati</taxon>
        <taxon>Bacteroidota</taxon>
        <taxon>Chitinophagia</taxon>
        <taxon>Chitinophagales</taxon>
        <taxon>Chitinophagaceae</taxon>
        <taxon>Sediminibacterium</taxon>
    </lineage>
</organism>
<feature type="transmembrane region" description="Helical" evidence="8">
    <location>
        <begin position="111"/>
        <end position="129"/>
    </location>
</feature>
<feature type="transmembrane region" description="Helical" evidence="8">
    <location>
        <begin position="324"/>
        <end position="342"/>
    </location>
</feature>
<dbReference type="GO" id="GO:0016758">
    <property type="term" value="F:hexosyltransferase activity"/>
    <property type="evidence" value="ECO:0007669"/>
    <property type="project" value="InterPro"/>
</dbReference>
<feature type="transmembrane region" description="Helical" evidence="8">
    <location>
        <begin position="85"/>
        <end position="105"/>
    </location>
</feature>
<name>A0A1T4NZ26_9BACT</name>
<keyword evidence="6 8" id="KW-0472">Membrane</keyword>
<feature type="transmembrane region" description="Helical" evidence="8">
    <location>
        <begin position="194"/>
        <end position="211"/>
    </location>
</feature>
<evidence type="ECO:0000313" key="9">
    <source>
        <dbReference type="EMBL" id="SJZ84352.1"/>
    </source>
</evidence>
<gene>
    <name evidence="9" type="ORF">SAMN04488132_10560</name>
</gene>
<evidence type="ECO:0008006" key="11">
    <source>
        <dbReference type="Google" id="ProtNLM"/>
    </source>
</evidence>
<feature type="transmembrane region" description="Helical" evidence="8">
    <location>
        <begin position="377"/>
        <end position="395"/>
    </location>
</feature>
<dbReference type="OrthoDB" id="948417at2"/>